<dbReference type="Proteomes" id="UP001642405">
    <property type="component" value="Unassembled WGS sequence"/>
</dbReference>
<keyword evidence="3" id="KW-1185">Reference proteome</keyword>
<gene>
    <name evidence="2" type="ORF">SCUCBS95973_001177</name>
</gene>
<feature type="compositionally biased region" description="Polar residues" evidence="1">
    <location>
        <begin position="55"/>
        <end position="64"/>
    </location>
</feature>
<proteinExistence type="predicted"/>
<feature type="region of interest" description="Disordered" evidence="1">
    <location>
        <begin position="55"/>
        <end position="121"/>
    </location>
</feature>
<sequence length="121" mass="13422">MADVRQYSAINTARSTDDFPLLWDDDGNEVALSALSPAYTGRGHAYAVLKGSANTANGFKSSSEPDWCDEHESPKAIALQPLRQAELEQSEKDSNDDEDDNSIHHYQHLINSRTEHGNNSY</sequence>
<reference evidence="2 3" key="1">
    <citation type="submission" date="2024-01" db="EMBL/GenBank/DDBJ databases">
        <authorList>
            <person name="Allen C."/>
            <person name="Tagirdzhanova G."/>
        </authorList>
    </citation>
    <scope>NUCLEOTIDE SEQUENCE [LARGE SCALE GENOMIC DNA]</scope>
</reference>
<evidence type="ECO:0000313" key="2">
    <source>
        <dbReference type="EMBL" id="CAK7211620.1"/>
    </source>
</evidence>
<accession>A0ABP0AWG8</accession>
<name>A0ABP0AWG8_9PEZI</name>
<dbReference type="EMBL" id="CAWUHB010000004">
    <property type="protein sequence ID" value="CAK7211620.1"/>
    <property type="molecule type" value="Genomic_DNA"/>
</dbReference>
<comment type="caution">
    <text evidence="2">The sequence shown here is derived from an EMBL/GenBank/DDBJ whole genome shotgun (WGS) entry which is preliminary data.</text>
</comment>
<feature type="compositionally biased region" description="Polar residues" evidence="1">
    <location>
        <begin position="109"/>
        <end position="121"/>
    </location>
</feature>
<organism evidence="2 3">
    <name type="scientific">Sporothrix curviconia</name>
    <dbReference type="NCBI Taxonomy" id="1260050"/>
    <lineage>
        <taxon>Eukaryota</taxon>
        <taxon>Fungi</taxon>
        <taxon>Dikarya</taxon>
        <taxon>Ascomycota</taxon>
        <taxon>Pezizomycotina</taxon>
        <taxon>Sordariomycetes</taxon>
        <taxon>Sordariomycetidae</taxon>
        <taxon>Ophiostomatales</taxon>
        <taxon>Ophiostomataceae</taxon>
        <taxon>Sporothrix</taxon>
    </lineage>
</organism>
<evidence type="ECO:0000313" key="3">
    <source>
        <dbReference type="Proteomes" id="UP001642405"/>
    </source>
</evidence>
<protein>
    <submittedName>
        <fullName evidence="2">Uncharacterized protein</fullName>
    </submittedName>
</protein>
<evidence type="ECO:0000256" key="1">
    <source>
        <dbReference type="SAM" id="MobiDB-lite"/>
    </source>
</evidence>